<name>A0A9P4PVG6_9PLEO</name>
<sequence>MTSAFYIIAVNRAAGIIAFIDRRSPKHAAGDYWGRKPSRDELPALIHTSDVACGLWNRGQGPENPALGKIEYSLVGPIVNFETEKIILEICGQDHAPRCPGIDFAITDQRAQALLGSPNGQAVGLFLAQHKRQMGGEYFVNKVTLFNSDLVVSRPYNLFTVQGSTTEEQT</sequence>
<protein>
    <submittedName>
        <fullName evidence="1">Uncharacterized protein</fullName>
    </submittedName>
</protein>
<evidence type="ECO:0000313" key="2">
    <source>
        <dbReference type="Proteomes" id="UP000799764"/>
    </source>
</evidence>
<comment type="caution">
    <text evidence="1">The sequence shown here is derived from an EMBL/GenBank/DDBJ whole genome shotgun (WGS) entry which is preliminary data.</text>
</comment>
<dbReference type="EMBL" id="MU001493">
    <property type="protein sequence ID" value="KAF2450977.1"/>
    <property type="molecule type" value="Genomic_DNA"/>
</dbReference>
<accession>A0A9P4PVG6</accession>
<keyword evidence="2" id="KW-1185">Reference proteome</keyword>
<dbReference type="Proteomes" id="UP000799764">
    <property type="component" value="Unassembled WGS sequence"/>
</dbReference>
<reference evidence="1" key="1">
    <citation type="journal article" date="2020" name="Stud. Mycol.">
        <title>101 Dothideomycetes genomes: a test case for predicting lifestyles and emergence of pathogens.</title>
        <authorList>
            <person name="Haridas S."/>
            <person name="Albert R."/>
            <person name="Binder M."/>
            <person name="Bloem J."/>
            <person name="Labutti K."/>
            <person name="Salamov A."/>
            <person name="Andreopoulos B."/>
            <person name="Baker S."/>
            <person name="Barry K."/>
            <person name="Bills G."/>
            <person name="Bluhm B."/>
            <person name="Cannon C."/>
            <person name="Castanera R."/>
            <person name="Culley D."/>
            <person name="Daum C."/>
            <person name="Ezra D."/>
            <person name="Gonzalez J."/>
            <person name="Henrissat B."/>
            <person name="Kuo A."/>
            <person name="Liang C."/>
            <person name="Lipzen A."/>
            <person name="Lutzoni F."/>
            <person name="Magnuson J."/>
            <person name="Mondo S."/>
            <person name="Nolan M."/>
            <person name="Ohm R."/>
            <person name="Pangilinan J."/>
            <person name="Park H.-J."/>
            <person name="Ramirez L."/>
            <person name="Alfaro M."/>
            <person name="Sun H."/>
            <person name="Tritt A."/>
            <person name="Yoshinaga Y."/>
            <person name="Zwiers L.-H."/>
            <person name="Turgeon B."/>
            <person name="Goodwin S."/>
            <person name="Spatafora J."/>
            <person name="Crous P."/>
            <person name="Grigoriev I."/>
        </authorList>
    </citation>
    <scope>NUCLEOTIDE SEQUENCE</scope>
    <source>
        <strain evidence="1">CBS 690.94</strain>
    </source>
</reference>
<evidence type="ECO:0000313" key="1">
    <source>
        <dbReference type="EMBL" id="KAF2450977.1"/>
    </source>
</evidence>
<proteinExistence type="predicted"/>
<gene>
    <name evidence="1" type="ORF">P171DRAFT_439522</name>
</gene>
<dbReference type="AlphaFoldDB" id="A0A9P4PVG6"/>
<organism evidence="1 2">
    <name type="scientific">Karstenula rhodostoma CBS 690.94</name>
    <dbReference type="NCBI Taxonomy" id="1392251"/>
    <lineage>
        <taxon>Eukaryota</taxon>
        <taxon>Fungi</taxon>
        <taxon>Dikarya</taxon>
        <taxon>Ascomycota</taxon>
        <taxon>Pezizomycotina</taxon>
        <taxon>Dothideomycetes</taxon>
        <taxon>Pleosporomycetidae</taxon>
        <taxon>Pleosporales</taxon>
        <taxon>Massarineae</taxon>
        <taxon>Didymosphaeriaceae</taxon>
        <taxon>Karstenula</taxon>
    </lineage>
</organism>
<dbReference type="OrthoDB" id="5337308at2759"/>